<evidence type="ECO:0000256" key="10">
    <source>
        <dbReference type="SAM" id="Phobius"/>
    </source>
</evidence>
<dbReference type="Proteomes" id="UP000003704">
    <property type="component" value="Unassembled WGS sequence"/>
</dbReference>
<accession>I7Z8K3</accession>
<gene>
    <name evidence="16" type="ORF">WQQ_43970</name>
</gene>
<sequence length="985" mass="106458">MPLLSDALLLQIMAMAPFAGAAVAFFLPTYARNWAAALAWSVAFTGLLCAILLYPHVTDGNVVRHEIRWLPTLGVSLVLRLDGLSWLFSMLVLGIGALVVLYARYYIAKKDPVSRFFMFFLAFMGAMLGVVMAGNLVQLVVSWELTSLFSFLLIGYWHSNPSARDGARMALTVTATGGLCLLLGMLIIGRIVGSFDLDVVLNSGEAIRNSPAYVPALILVLLGALTKSAQFPFHFWLPRAMSAPTPVSAYLHSATMVKAGIFLMIRLWPVMSGTEAWYLIVGGAGTATLLVGAYSAIFQHDLKGLLAYSTISHLGLITVLLGLGSPLAAVAAIFHVVNHATFKASLFMAAGIIDHETGTRDLRRLSGLSRSMPITATLAMVAAAAMAGVPLLNGFLSKEMFLAEAVANRGGHYLSTFLPVVATVASAFSVLYSLRFIHQVFFGDSATDLPQQPHEPPRWMRFPIEFLVLLCVAVGTVPALTIAPFLASAVVSVLGGQTPEYSLAIWHGFNAPLIMSLIALVGGVALYVVFRRSINTNPRGGPLLLSPFDGGMLFDKSLALFYRVAGTLEDRFSTERLQWQLRCLILCAMAAAFLALGSRGLGLGDSFEHLSAVDPVFVLLWVIGCTCAIGAAWSAKYHRLAATVLMGGAGLVSCLSFVWLSAPDLALTQLVVEIVTTVLLLLGLRWLPKRQETIAVRPENIERNQRRRAGDFLIAVASGSGLALLAYAVMTRPPGESIAHFFLERSYSEGGGRNVVNVLLVDFRGFDTLGEITVLGIVGLTVFALLRRFRPATESLSLPKQQQIQNDHDSRHEQREVGSTLSDTMLIPRVIMKWLYPVIIVLAVHLFLRGHDLPGGGFVAGITMSIAVILLYMASGARWVEERLDIHPLSWIGLGLLIAALAGAGSWLFGHPFLTSWFRYVEFPLLGKLPLASAVVFDAGVFILVVGATVLTLVALAHQSLRKPRERVARPEAATEEGDAEQENA</sequence>
<dbReference type="PANTHER" id="PTHR43373">
    <property type="entry name" value="NA(+)/H(+) ANTIPORTER SUBUNIT"/>
    <property type="match status" value="1"/>
</dbReference>
<feature type="transmembrane region" description="Helical" evidence="10">
    <location>
        <begin position="249"/>
        <end position="270"/>
    </location>
</feature>
<evidence type="ECO:0000259" key="11">
    <source>
        <dbReference type="Pfam" id="PF00361"/>
    </source>
</evidence>
<keyword evidence="6 10" id="KW-1133">Transmembrane helix</keyword>
<keyword evidence="8 10" id="KW-0472">Membrane</keyword>
<comment type="subcellular location">
    <subcellularLocation>
        <location evidence="1">Cell membrane</location>
        <topology evidence="1">Multi-pass membrane protein</topology>
    </subcellularLocation>
    <subcellularLocation>
        <location evidence="9">Membrane</location>
        <topology evidence="9">Multi-pass membrane protein</topology>
    </subcellularLocation>
</comment>
<feature type="transmembrane region" description="Helical" evidence="10">
    <location>
        <begin position="276"/>
        <end position="298"/>
    </location>
</feature>
<dbReference type="STRING" id="1172194.WQQ_43970"/>
<dbReference type="Pfam" id="PF13244">
    <property type="entry name" value="MbhD"/>
    <property type="match status" value="1"/>
</dbReference>
<dbReference type="GO" id="GO:0005886">
    <property type="term" value="C:plasma membrane"/>
    <property type="evidence" value="ECO:0007669"/>
    <property type="project" value="UniProtKB-SubCell"/>
</dbReference>
<dbReference type="InterPro" id="IPR025383">
    <property type="entry name" value="MrpA_C/MbhD"/>
</dbReference>
<dbReference type="Pfam" id="PF00662">
    <property type="entry name" value="Proton_antipo_N"/>
    <property type="match status" value="1"/>
</dbReference>
<dbReference type="GO" id="GO:0006811">
    <property type="term" value="P:monoatomic ion transport"/>
    <property type="evidence" value="ECO:0007669"/>
    <property type="project" value="UniProtKB-KW"/>
</dbReference>
<feature type="transmembrane region" description="Helical" evidence="10">
    <location>
        <begin position="834"/>
        <end position="851"/>
    </location>
</feature>
<feature type="transmembrane region" description="Helical" evidence="10">
    <location>
        <begin position="579"/>
        <end position="596"/>
    </location>
</feature>
<feature type="transmembrane region" description="Helical" evidence="10">
    <location>
        <begin position="666"/>
        <end position="688"/>
    </location>
</feature>
<dbReference type="PATRIC" id="fig|1172194.4.peg.4262"/>
<evidence type="ECO:0000313" key="16">
    <source>
        <dbReference type="EMBL" id="EIT67962.1"/>
    </source>
</evidence>
<dbReference type="InterPro" id="IPR001750">
    <property type="entry name" value="ND/Mrp_TM"/>
</dbReference>
<dbReference type="Pfam" id="PF04039">
    <property type="entry name" value="MnhB"/>
    <property type="match status" value="1"/>
</dbReference>
<evidence type="ECO:0000256" key="6">
    <source>
        <dbReference type="ARBA" id="ARBA00022989"/>
    </source>
</evidence>
<feature type="transmembrane region" description="Helical" evidence="10">
    <location>
        <begin position="412"/>
        <end position="434"/>
    </location>
</feature>
<feature type="transmembrane region" description="Helical" evidence="10">
    <location>
        <begin position="640"/>
        <end position="660"/>
    </location>
</feature>
<dbReference type="Pfam" id="PF20501">
    <property type="entry name" value="MbhE"/>
    <property type="match status" value="1"/>
</dbReference>
<evidence type="ECO:0000256" key="4">
    <source>
        <dbReference type="ARBA" id="ARBA00022475"/>
    </source>
</evidence>
<feature type="transmembrane region" description="Helical" evidence="10">
    <location>
        <begin position="929"/>
        <end position="957"/>
    </location>
</feature>
<evidence type="ECO:0000256" key="8">
    <source>
        <dbReference type="ARBA" id="ARBA00023136"/>
    </source>
</evidence>
<feature type="domain" description="MrpA C-terminal/MbhE" evidence="15">
    <location>
        <begin position="707"/>
        <end position="803"/>
    </location>
</feature>
<feature type="domain" description="MrpA C-terminal/MbhD" evidence="14">
    <location>
        <begin position="626"/>
        <end position="689"/>
    </location>
</feature>
<dbReference type="InterPro" id="IPR001516">
    <property type="entry name" value="Proton_antipo_N"/>
</dbReference>
<feature type="transmembrane region" description="Helical" evidence="10">
    <location>
        <begin position="34"/>
        <end position="54"/>
    </location>
</feature>
<dbReference type="PANTHER" id="PTHR43373:SF1">
    <property type="entry name" value="NA(+)_H(+) ANTIPORTER SUBUNIT A"/>
    <property type="match status" value="1"/>
</dbReference>
<dbReference type="InterPro" id="IPR007182">
    <property type="entry name" value="MnhB"/>
</dbReference>
<feature type="transmembrane region" description="Helical" evidence="10">
    <location>
        <begin position="466"/>
        <end position="491"/>
    </location>
</feature>
<dbReference type="NCBIfam" id="NF009288">
    <property type="entry name" value="PRK12648.1"/>
    <property type="match status" value="1"/>
</dbReference>
<feature type="transmembrane region" description="Helical" evidence="10">
    <location>
        <begin position="616"/>
        <end position="633"/>
    </location>
</feature>
<evidence type="ECO:0000256" key="9">
    <source>
        <dbReference type="RuleBase" id="RU000320"/>
    </source>
</evidence>
<dbReference type="InterPro" id="IPR050616">
    <property type="entry name" value="CPA3_Na-H_Antiporter_A"/>
</dbReference>
<dbReference type="AlphaFoldDB" id="I7Z8K3"/>
<evidence type="ECO:0000313" key="17">
    <source>
        <dbReference type="Proteomes" id="UP000003704"/>
    </source>
</evidence>
<keyword evidence="2" id="KW-0813">Transport</keyword>
<evidence type="ECO:0000259" key="15">
    <source>
        <dbReference type="Pfam" id="PF20501"/>
    </source>
</evidence>
<keyword evidence="17" id="KW-1185">Reference proteome</keyword>
<evidence type="ECO:0000256" key="7">
    <source>
        <dbReference type="ARBA" id="ARBA00023065"/>
    </source>
</evidence>
<feature type="transmembrane region" description="Helical" evidence="10">
    <location>
        <begin position="889"/>
        <end position="909"/>
    </location>
</feature>
<keyword evidence="3" id="KW-0050">Antiport</keyword>
<feature type="transmembrane region" description="Helical" evidence="10">
    <location>
        <begin position="6"/>
        <end position="27"/>
    </location>
</feature>
<name>I7Z8K3_9GAMM</name>
<feature type="domain" description="NADH:quinone oxidoreductase/Mrp antiporter transmembrane" evidence="11">
    <location>
        <begin position="133"/>
        <end position="410"/>
    </location>
</feature>
<feature type="transmembrane region" description="Helical" evidence="10">
    <location>
        <begin position="709"/>
        <end position="730"/>
    </location>
</feature>
<feature type="transmembrane region" description="Helical" evidence="10">
    <location>
        <begin position="169"/>
        <end position="192"/>
    </location>
</feature>
<feature type="transmembrane region" description="Helical" evidence="10">
    <location>
        <begin position="768"/>
        <end position="786"/>
    </location>
</feature>
<dbReference type="RefSeq" id="WP_007187332.1">
    <property type="nucleotide sequence ID" value="NZ_AKGD01000004.1"/>
</dbReference>
<dbReference type="Pfam" id="PF00361">
    <property type="entry name" value="Proton_antipo_M"/>
    <property type="match status" value="1"/>
</dbReference>
<dbReference type="EMBL" id="AKGD01000004">
    <property type="protein sequence ID" value="EIT67962.1"/>
    <property type="molecule type" value="Genomic_DNA"/>
</dbReference>
<organism evidence="16 17">
    <name type="scientific">Hydrocarboniphaga effusa AP103</name>
    <dbReference type="NCBI Taxonomy" id="1172194"/>
    <lineage>
        <taxon>Bacteria</taxon>
        <taxon>Pseudomonadati</taxon>
        <taxon>Pseudomonadota</taxon>
        <taxon>Gammaproteobacteria</taxon>
        <taxon>Nevskiales</taxon>
        <taxon>Nevskiaceae</taxon>
        <taxon>Hydrocarboniphaga</taxon>
    </lineage>
</organism>
<feature type="transmembrane region" description="Helical" evidence="10">
    <location>
        <begin position="83"/>
        <end position="104"/>
    </location>
</feature>
<evidence type="ECO:0000256" key="5">
    <source>
        <dbReference type="ARBA" id="ARBA00022692"/>
    </source>
</evidence>
<feature type="transmembrane region" description="Helical" evidence="10">
    <location>
        <begin position="374"/>
        <end position="392"/>
    </location>
</feature>
<protein>
    <submittedName>
        <fullName evidence="16">Putative pH adaptation potassium efflux system components A and B</fullName>
    </submittedName>
</protein>
<evidence type="ECO:0000259" key="12">
    <source>
        <dbReference type="Pfam" id="PF00662"/>
    </source>
</evidence>
<evidence type="ECO:0000259" key="14">
    <source>
        <dbReference type="Pfam" id="PF13244"/>
    </source>
</evidence>
<proteinExistence type="predicted"/>
<evidence type="ECO:0000256" key="1">
    <source>
        <dbReference type="ARBA" id="ARBA00004651"/>
    </source>
</evidence>
<evidence type="ECO:0000259" key="13">
    <source>
        <dbReference type="Pfam" id="PF04039"/>
    </source>
</evidence>
<feature type="transmembrane region" description="Helical" evidence="10">
    <location>
        <begin position="116"/>
        <end position="134"/>
    </location>
</feature>
<comment type="caution">
    <text evidence="16">The sequence shown here is derived from an EMBL/GenBank/DDBJ whole genome shotgun (WGS) entry which is preliminary data.</text>
</comment>
<feature type="transmembrane region" description="Helical" evidence="10">
    <location>
        <begin position="857"/>
        <end position="877"/>
    </location>
</feature>
<evidence type="ECO:0000256" key="3">
    <source>
        <dbReference type="ARBA" id="ARBA00022449"/>
    </source>
</evidence>
<dbReference type="GO" id="GO:0015297">
    <property type="term" value="F:antiporter activity"/>
    <property type="evidence" value="ECO:0007669"/>
    <property type="project" value="UniProtKB-KW"/>
</dbReference>
<dbReference type="PRINTS" id="PR01434">
    <property type="entry name" value="NADHDHGNASE5"/>
</dbReference>
<feature type="transmembrane region" description="Helical" evidence="10">
    <location>
        <begin position="511"/>
        <end position="530"/>
    </location>
</feature>
<feature type="domain" description="NADH-Ubiquinone oxidoreductase (complex I) chain 5 N-terminal" evidence="12">
    <location>
        <begin position="72"/>
        <end position="117"/>
    </location>
</feature>
<reference evidence="16 17" key="1">
    <citation type="journal article" date="2012" name="J. Bacteriol.">
        <title>Genome Sequence of n-Alkane-Degrading Hydrocarboniphaga effusa Strain AP103T (ATCC BAA-332T).</title>
        <authorList>
            <person name="Chang H.K."/>
            <person name="Zylstra G.J."/>
            <person name="Chae J.C."/>
        </authorList>
    </citation>
    <scope>NUCLEOTIDE SEQUENCE [LARGE SCALE GENOMIC DNA]</scope>
    <source>
        <strain evidence="16 17">AP103</strain>
    </source>
</reference>
<feature type="domain" description="Na+/H+ antiporter MnhB subunit-related protein" evidence="13">
    <location>
        <begin position="827"/>
        <end position="950"/>
    </location>
</feature>
<evidence type="ECO:0000256" key="2">
    <source>
        <dbReference type="ARBA" id="ARBA00022448"/>
    </source>
</evidence>
<keyword evidence="4" id="KW-1003">Cell membrane</keyword>
<keyword evidence="7" id="KW-0406">Ion transport</keyword>
<keyword evidence="5 9" id="KW-0812">Transmembrane</keyword>
<feature type="transmembrane region" description="Helical" evidence="10">
    <location>
        <begin position="212"/>
        <end position="237"/>
    </location>
</feature>
<dbReference type="InterPro" id="IPR046806">
    <property type="entry name" value="MrpA_C/MbhE"/>
</dbReference>